<protein>
    <submittedName>
        <fullName evidence="3">Uncharacterized protein</fullName>
    </submittedName>
</protein>
<evidence type="ECO:0000256" key="1">
    <source>
        <dbReference type="PROSITE-ProRule" id="PRU00259"/>
    </source>
</evidence>
<keyword evidence="4" id="KW-1185">Reference proteome</keyword>
<evidence type="ECO:0000313" key="4">
    <source>
        <dbReference type="Proteomes" id="UP000751190"/>
    </source>
</evidence>
<dbReference type="EMBL" id="JAGTXO010000050">
    <property type="protein sequence ID" value="KAG8458571.1"/>
    <property type="molecule type" value="Genomic_DNA"/>
</dbReference>
<feature type="repeat" description="ARM" evidence="1">
    <location>
        <begin position="85"/>
        <end position="127"/>
    </location>
</feature>
<comment type="caution">
    <text evidence="3">The sequence shown here is derived from an EMBL/GenBank/DDBJ whole genome shotgun (WGS) entry which is preliminary data.</text>
</comment>
<sequence>MARREAVNDTEHLAVPTRPEPPMPAPDAPSDENGIDELLRPLDALLAKLRTGSTGDQLVAIQRVHEIVWRGAEQNRLHDELRTMGALELMVTLVQSPNLLVRRESLHILWSLSSSARNARALVDMPGALDAIVRLLPARRTASKAGLLARTQLDETGASEASRVEILAPAAVATLRNVALQRGAPAQLVRAGAVGGLLRLLLGVDLDDVELVDVLLVLWRLSASPDEGESIRTVGSGAPRNTRFVIGKDGSGGEDSGAVDAGAAAGAAPPIASASGCETVGAVASPETRARADGVDADVAADDCAAAVTAHALAEMRADSVLARLSGLAVRTAVKTQTIAAERRRRPAAHAAAAAAAAVPHADVAAADEDSEPSTANAIVCALIANLATTEDVAERAGALDAIDGVSWSLRAALSAGVRPDSVTSAQLHSAWALANLLALSKANCVLCATEHADDALPALAQLLHYAEPPQRLLPPDAAARMQARDRARHKAALALRHVVQAAPDMTPLRTPALVRSLVGLLAHRATSACHALALCTLADLAGGRDAPTRAMLSAGGAGGAGDADALAAARAIAEAGAMDHLRFTLLSADRAVLEGSLQLLGTLAALPHVAAALVPAVASGANDAEPRMDVGSPSTLDTLLALLARGANDRRIVRHVLHAMRTLLLAAPPLRDVVGARAAAADLLLHLTVSADDRTQLWAVSTLHMLARENAIGAETVRACGGIPTLLELLRPAFPSAVRDQAAQALDEVCRLCTRAPMEVDKAGGSVRLADAMSVLHRDFRTPPFF</sequence>
<evidence type="ECO:0000256" key="2">
    <source>
        <dbReference type="SAM" id="MobiDB-lite"/>
    </source>
</evidence>
<organism evidence="3 4">
    <name type="scientific">Diacronema lutheri</name>
    <name type="common">Unicellular marine alga</name>
    <name type="synonym">Monochrysis lutheri</name>
    <dbReference type="NCBI Taxonomy" id="2081491"/>
    <lineage>
        <taxon>Eukaryota</taxon>
        <taxon>Haptista</taxon>
        <taxon>Haptophyta</taxon>
        <taxon>Pavlovophyceae</taxon>
        <taxon>Pavlovales</taxon>
        <taxon>Pavlovaceae</taxon>
        <taxon>Diacronema</taxon>
    </lineage>
</organism>
<dbReference type="Gene3D" id="1.25.10.10">
    <property type="entry name" value="Leucine-rich Repeat Variant"/>
    <property type="match status" value="3"/>
</dbReference>
<proteinExistence type="predicted"/>
<dbReference type="PANTHER" id="PTHR46043:SF13">
    <property type="entry name" value="ARM REPEAT SUPERFAMILY PROTEIN"/>
    <property type="match status" value="1"/>
</dbReference>
<dbReference type="SMART" id="SM00185">
    <property type="entry name" value="ARM"/>
    <property type="match status" value="5"/>
</dbReference>
<dbReference type="Proteomes" id="UP000751190">
    <property type="component" value="Unassembled WGS sequence"/>
</dbReference>
<dbReference type="AlphaFoldDB" id="A0A8J6C4S7"/>
<dbReference type="SUPFAM" id="SSF48371">
    <property type="entry name" value="ARM repeat"/>
    <property type="match status" value="1"/>
</dbReference>
<gene>
    <name evidence="3" type="ORF">KFE25_003106</name>
</gene>
<dbReference type="PROSITE" id="PS50176">
    <property type="entry name" value="ARM_REPEAT"/>
    <property type="match status" value="1"/>
</dbReference>
<reference evidence="3" key="1">
    <citation type="submission" date="2021-05" db="EMBL/GenBank/DDBJ databases">
        <title>The genome of the haptophyte Pavlova lutheri (Diacronema luteri, Pavlovales) - a model for lipid biosynthesis in eukaryotic algae.</title>
        <authorList>
            <person name="Hulatt C.J."/>
            <person name="Posewitz M.C."/>
        </authorList>
    </citation>
    <scope>NUCLEOTIDE SEQUENCE</scope>
    <source>
        <strain evidence="3">NIVA-4/92</strain>
    </source>
</reference>
<dbReference type="PANTHER" id="PTHR46043">
    <property type="entry name" value="ARM REPEAT SUPERFAMILY PROTEIN"/>
    <property type="match status" value="1"/>
</dbReference>
<dbReference type="OrthoDB" id="10677074at2759"/>
<dbReference type="InterPro" id="IPR000225">
    <property type="entry name" value="Armadillo"/>
</dbReference>
<dbReference type="InterPro" id="IPR016024">
    <property type="entry name" value="ARM-type_fold"/>
</dbReference>
<dbReference type="InterPro" id="IPR011989">
    <property type="entry name" value="ARM-like"/>
</dbReference>
<feature type="compositionally biased region" description="Pro residues" evidence="2">
    <location>
        <begin position="18"/>
        <end position="27"/>
    </location>
</feature>
<evidence type="ECO:0000313" key="3">
    <source>
        <dbReference type="EMBL" id="KAG8458571.1"/>
    </source>
</evidence>
<feature type="compositionally biased region" description="Basic and acidic residues" evidence="2">
    <location>
        <begin position="1"/>
        <end position="12"/>
    </location>
</feature>
<feature type="region of interest" description="Disordered" evidence="2">
    <location>
        <begin position="1"/>
        <end position="29"/>
    </location>
</feature>
<accession>A0A8J6C4S7</accession>
<name>A0A8J6C4S7_DIALT</name>